<dbReference type="OMA" id="CPVCADF"/>
<dbReference type="Proteomes" id="UP000011761">
    <property type="component" value="Unassembled WGS sequence"/>
</dbReference>
<protein>
    <recommendedName>
        <fullName evidence="4">UBZ4-type domain-containing protein</fullName>
    </recommendedName>
</protein>
<dbReference type="Pfam" id="PF09962">
    <property type="entry name" value="DUF2196"/>
    <property type="match status" value="1"/>
</dbReference>
<accession>M2N6N6</accession>
<dbReference type="KEGG" id="bcom:BAUCODRAFT_124066"/>
<reference evidence="2 3" key="1">
    <citation type="journal article" date="2012" name="PLoS Pathog.">
        <title>Diverse lifestyles and strategies of plant pathogenesis encoded in the genomes of eighteen Dothideomycetes fungi.</title>
        <authorList>
            <person name="Ohm R.A."/>
            <person name="Feau N."/>
            <person name="Henrissat B."/>
            <person name="Schoch C.L."/>
            <person name="Horwitz B.A."/>
            <person name="Barry K.W."/>
            <person name="Condon B.J."/>
            <person name="Copeland A.C."/>
            <person name="Dhillon B."/>
            <person name="Glaser F."/>
            <person name="Hesse C.N."/>
            <person name="Kosti I."/>
            <person name="LaButti K."/>
            <person name="Lindquist E.A."/>
            <person name="Lucas S."/>
            <person name="Salamov A.A."/>
            <person name="Bradshaw R.E."/>
            <person name="Ciuffetti L."/>
            <person name="Hamelin R.C."/>
            <person name="Kema G.H.J."/>
            <person name="Lawrence C."/>
            <person name="Scott J.A."/>
            <person name="Spatafora J.W."/>
            <person name="Turgeon B.G."/>
            <person name="de Wit P.J.G.M."/>
            <person name="Zhong S."/>
            <person name="Goodwin S.B."/>
            <person name="Grigoriev I.V."/>
        </authorList>
    </citation>
    <scope>NUCLEOTIDE SEQUENCE [LARGE SCALE GENOMIC DNA]</scope>
    <source>
        <strain evidence="2 3">UAMH 10762</strain>
    </source>
</reference>
<dbReference type="RefSeq" id="XP_007678314.1">
    <property type="nucleotide sequence ID" value="XM_007680124.1"/>
</dbReference>
<name>M2N6N6_BAUPA</name>
<sequence>MNRPRNRQPRPPRDNNVRASAGQGSQSAFGNVPSVAQVVRGAAVSIVLKADQPTGREVQGVVQDLLTRGNHPRGIKVRLQDGRIGRVQRMANAAQVVNSHGLTPMGERLNHALEHLEPDPYRSVHGDVSGRPPRILRMEKDARVLDAEFPSEPPARSLAAYFPDSDDGGATVSQSVTATCPICGNFEGDEVAVSRHVDTHVT</sequence>
<evidence type="ECO:0000256" key="1">
    <source>
        <dbReference type="SAM" id="MobiDB-lite"/>
    </source>
</evidence>
<dbReference type="OrthoDB" id="20105at2759"/>
<dbReference type="AlphaFoldDB" id="M2N6N6"/>
<evidence type="ECO:0008006" key="4">
    <source>
        <dbReference type="Google" id="ProtNLM"/>
    </source>
</evidence>
<keyword evidence="3" id="KW-1185">Reference proteome</keyword>
<dbReference type="InterPro" id="IPR019240">
    <property type="entry name" value="DUF2196"/>
</dbReference>
<evidence type="ECO:0000313" key="2">
    <source>
        <dbReference type="EMBL" id="EMC94440.1"/>
    </source>
</evidence>
<feature type="compositionally biased region" description="Basic residues" evidence="1">
    <location>
        <begin position="1"/>
        <end position="10"/>
    </location>
</feature>
<proteinExistence type="predicted"/>
<dbReference type="NCBIfam" id="TIGR03833">
    <property type="entry name" value="YwbE family protein"/>
    <property type="match status" value="1"/>
</dbReference>
<dbReference type="PANTHER" id="PTHR40069:SF1">
    <property type="entry name" value="YWBE PROTEIN"/>
    <property type="match status" value="1"/>
</dbReference>
<gene>
    <name evidence="2" type="ORF">BAUCODRAFT_124066</name>
</gene>
<feature type="region of interest" description="Disordered" evidence="1">
    <location>
        <begin position="1"/>
        <end position="29"/>
    </location>
</feature>
<organism evidence="2 3">
    <name type="scientific">Baudoinia panamericana (strain UAMH 10762)</name>
    <name type="common">Angels' share fungus</name>
    <name type="synonym">Baudoinia compniacensis (strain UAMH 10762)</name>
    <dbReference type="NCBI Taxonomy" id="717646"/>
    <lineage>
        <taxon>Eukaryota</taxon>
        <taxon>Fungi</taxon>
        <taxon>Dikarya</taxon>
        <taxon>Ascomycota</taxon>
        <taxon>Pezizomycotina</taxon>
        <taxon>Dothideomycetes</taxon>
        <taxon>Dothideomycetidae</taxon>
        <taxon>Mycosphaerellales</taxon>
        <taxon>Teratosphaeriaceae</taxon>
        <taxon>Baudoinia</taxon>
    </lineage>
</organism>
<dbReference type="EMBL" id="KB445558">
    <property type="protein sequence ID" value="EMC94440.1"/>
    <property type="molecule type" value="Genomic_DNA"/>
</dbReference>
<dbReference type="eggNOG" id="ENOG502SA6U">
    <property type="taxonomic scope" value="Eukaryota"/>
</dbReference>
<evidence type="ECO:0000313" key="3">
    <source>
        <dbReference type="Proteomes" id="UP000011761"/>
    </source>
</evidence>
<dbReference type="PANTHER" id="PTHR40069">
    <property type="entry name" value="YWBE PROTEIN"/>
    <property type="match status" value="1"/>
</dbReference>
<dbReference type="HOGENOM" id="CLU_085124_0_0_1"/>
<dbReference type="GeneID" id="19107848"/>